<evidence type="ECO:0000313" key="3">
    <source>
        <dbReference type="EMBL" id="PWQ95259.1"/>
    </source>
</evidence>
<dbReference type="AlphaFoldDB" id="A0A317CA53"/>
<dbReference type="Proteomes" id="UP000245506">
    <property type="component" value="Unassembled WGS sequence"/>
</dbReference>
<comment type="caution">
    <text evidence="3">The sequence shown here is derived from an EMBL/GenBank/DDBJ whole genome shotgun (WGS) entry which is preliminary data.</text>
</comment>
<evidence type="ECO:0000256" key="1">
    <source>
        <dbReference type="SAM" id="SignalP"/>
    </source>
</evidence>
<dbReference type="EMBL" id="QGKL01000035">
    <property type="protein sequence ID" value="PWQ95259.1"/>
    <property type="molecule type" value="Genomic_DNA"/>
</dbReference>
<accession>A0A317CA53</accession>
<keyword evidence="1" id="KW-0732">Signal</keyword>
<organism evidence="3 4">
    <name type="scientific">Leucothrix arctica</name>
    <dbReference type="NCBI Taxonomy" id="1481894"/>
    <lineage>
        <taxon>Bacteria</taxon>
        <taxon>Pseudomonadati</taxon>
        <taxon>Pseudomonadota</taxon>
        <taxon>Gammaproteobacteria</taxon>
        <taxon>Thiotrichales</taxon>
        <taxon>Thiotrichaceae</taxon>
        <taxon>Leucothrix</taxon>
    </lineage>
</organism>
<sequence length="189" mass="20551">MKKLIASALLATTLPFTGNALAADYTLDTKGAHTAIEFAVSHLGFGWVNGRFNEFEGSFSFDEAKPEDSTLNVTIKTTTVDSNHAERDKHLRGADYLNTDKFGEATFKSTSFKLGEDKKGTLVGDFTLNGVTKPLTIDVKMTNAGKDPWGGERIGFKGDASFALKDYNITKLGDAEVELDLFVEGIKNK</sequence>
<dbReference type="SMART" id="SM00867">
    <property type="entry name" value="YceI"/>
    <property type="match status" value="1"/>
</dbReference>
<dbReference type="PANTHER" id="PTHR34406">
    <property type="entry name" value="PROTEIN YCEI"/>
    <property type="match status" value="1"/>
</dbReference>
<dbReference type="InterPro" id="IPR036761">
    <property type="entry name" value="TTHA0802/YceI-like_sf"/>
</dbReference>
<reference evidence="3 4" key="1">
    <citation type="submission" date="2018-05" db="EMBL/GenBank/DDBJ databases">
        <title>Leucothrix arctica sp. nov., isolated from Arctic seawater.</title>
        <authorList>
            <person name="Choi A."/>
            <person name="Baek K."/>
        </authorList>
    </citation>
    <scope>NUCLEOTIDE SEQUENCE [LARGE SCALE GENOMIC DNA]</scope>
    <source>
        <strain evidence="3 4">IMCC9719</strain>
    </source>
</reference>
<feature type="domain" description="Lipid/polyisoprenoid-binding YceI-like" evidence="2">
    <location>
        <begin position="24"/>
        <end position="186"/>
    </location>
</feature>
<feature type="signal peptide" evidence="1">
    <location>
        <begin position="1"/>
        <end position="22"/>
    </location>
</feature>
<dbReference type="Pfam" id="PF04264">
    <property type="entry name" value="YceI"/>
    <property type="match status" value="1"/>
</dbReference>
<dbReference type="RefSeq" id="WP_109823871.1">
    <property type="nucleotide sequence ID" value="NZ_QGKL01000035.1"/>
</dbReference>
<dbReference type="NCBIfam" id="NF002994">
    <property type="entry name" value="PRK03757.1"/>
    <property type="match status" value="1"/>
</dbReference>
<gene>
    <name evidence="3" type="ORF">DKT75_13020</name>
</gene>
<dbReference type="OrthoDB" id="9811006at2"/>
<proteinExistence type="predicted"/>
<keyword evidence="4" id="KW-1185">Reference proteome</keyword>
<dbReference type="SUPFAM" id="SSF101874">
    <property type="entry name" value="YceI-like"/>
    <property type="match status" value="1"/>
</dbReference>
<dbReference type="PANTHER" id="PTHR34406:SF1">
    <property type="entry name" value="PROTEIN YCEI"/>
    <property type="match status" value="1"/>
</dbReference>
<dbReference type="Gene3D" id="2.40.128.110">
    <property type="entry name" value="Lipid/polyisoprenoid-binding, YceI-like"/>
    <property type="match status" value="1"/>
</dbReference>
<evidence type="ECO:0000313" key="4">
    <source>
        <dbReference type="Proteomes" id="UP000245506"/>
    </source>
</evidence>
<feature type="chain" id="PRO_5016445522" evidence="1">
    <location>
        <begin position="23"/>
        <end position="189"/>
    </location>
</feature>
<evidence type="ECO:0000259" key="2">
    <source>
        <dbReference type="SMART" id="SM00867"/>
    </source>
</evidence>
<protein>
    <submittedName>
        <fullName evidence="3">YceI family protein</fullName>
    </submittedName>
</protein>
<dbReference type="InterPro" id="IPR007372">
    <property type="entry name" value="Lipid/polyisoprenoid-bd_YceI"/>
</dbReference>
<name>A0A317CA53_9GAMM</name>